<organism evidence="11 12">
    <name type="scientific">Primorskyibacter sedentarius</name>
    <dbReference type="NCBI Taxonomy" id="745311"/>
    <lineage>
        <taxon>Bacteria</taxon>
        <taxon>Pseudomonadati</taxon>
        <taxon>Pseudomonadota</taxon>
        <taxon>Alphaproteobacteria</taxon>
        <taxon>Rhodobacterales</taxon>
        <taxon>Roseobacteraceae</taxon>
        <taxon>Primorskyibacter</taxon>
    </lineage>
</organism>
<dbReference type="OrthoDB" id="9804934at2"/>
<gene>
    <name evidence="11" type="ORF">EDD52_12150</name>
</gene>
<dbReference type="RefSeq" id="WP_132248125.1">
    <property type="nucleotide sequence ID" value="NZ_SLZU01000021.1"/>
</dbReference>
<feature type="active site" evidence="8">
    <location>
        <position position="84"/>
    </location>
</feature>
<dbReference type="Proteomes" id="UP000295696">
    <property type="component" value="Unassembled WGS sequence"/>
</dbReference>
<dbReference type="InterPro" id="IPR010161">
    <property type="entry name" value="Peptidase_M20B"/>
</dbReference>
<keyword evidence="2" id="KW-0645">Protease</keyword>
<evidence type="ECO:0000256" key="1">
    <source>
        <dbReference type="ARBA" id="ARBA00009692"/>
    </source>
</evidence>
<evidence type="ECO:0000256" key="5">
    <source>
        <dbReference type="ARBA" id="ARBA00022833"/>
    </source>
</evidence>
<evidence type="ECO:0000256" key="7">
    <source>
        <dbReference type="NCBIfam" id="TIGR01882"/>
    </source>
</evidence>
<dbReference type="Pfam" id="PF01546">
    <property type="entry name" value="Peptidase_M20"/>
    <property type="match status" value="1"/>
</dbReference>
<keyword evidence="4" id="KW-0378">Hydrolase</keyword>
<name>A0A4R3J3D6_9RHOB</name>
<dbReference type="NCBIfam" id="NF009920">
    <property type="entry name" value="PRK13381.1"/>
    <property type="match status" value="1"/>
</dbReference>
<keyword evidence="6" id="KW-0482">Metalloprotease</keyword>
<evidence type="ECO:0000256" key="3">
    <source>
        <dbReference type="ARBA" id="ARBA00022723"/>
    </source>
</evidence>
<dbReference type="InterPro" id="IPR011650">
    <property type="entry name" value="Peptidase_M20_dimer"/>
</dbReference>
<dbReference type="SUPFAM" id="SSF55031">
    <property type="entry name" value="Bacterial exopeptidase dimerisation domain"/>
    <property type="match status" value="1"/>
</dbReference>
<feature type="active site" description="Proton acceptor" evidence="8">
    <location>
        <position position="179"/>
    </location>
</feature>
<feature type="binding site" evidence="9">
    <location>
        <position position="145"/>
    </location>
    <ligand>
        <name>Zn(2+)</name>
        <dbReference type="ChEBI" id="CHEBI:29105"/>
        <label>1</label>
    </ligand>
</feature>
<dbReference type="InterPro" id="IPR001261">
    <property type="entry name" value="ArgE/DapE_CS"/>
</dbReference>
<proteinExistence type="inferred from homology"/>
<reference evidence="11 12" key="1">
    <citation type="submission" date="2019-03" db="EMBL/GenBank/DDBJ databases">
        <title>Genomic Encyclopedia of Type Strains, Phase IV (KMG-IV): sequencing the most valuable type-strain genomes for metagenomic binning, comparative biology and taxonomic classification.</title>
        <authorList>
            <person name="Goeker M."/>
        </authorList>
    </citation>
    <scope>NUCLEOTIDE SEQUENCE [LARGE SCALE GENOMIC DNA]</scope>
    <source>
        <strain evidence="11 12">DSM 104836</strain>
    </source>
</reference>
<keyword evidence="11" id="KW-0031">Aminopeptidase</keyword>
<dbReference type="Pfam" id="PF07687">
    <property type="entry name" value="M20_dimer"/>
    <property type="match status" value="1"/>
</dbReference>
<dbReference type="EC" id="3.4.11.4" evidence="7"/>
<dbReference type="SUPFAM" id="SSF53187">
    <property type="entry name" value="Zn-dependent exopeptidases"/>
    <property type="match status" value="1"/>
</dbReference>
<dbReference type="GO" id="GO:0008270">
    <property type="term" value="F:zinc ion binding"/>
    <property type="evidence" value="ECO:0007669"/>
    <property type="project" value="InterPro"/>
</dbReference>
<feature type="binding site" evidence="9">
    <location>
        <position position="145"/>
    </location>
    <ligand>
        <name>Zn(2+)</name>
        <dbReference type="ChEBI" id="CHEBI:29105"/>
        <label>2</label>
    </ligand>
</feature>
<dbReference type="PANTHER" id="PTHR42994">
    <property type="entry name" value="PEPTIDASE T"/>
    <property type="match status" value="1"/>
</dbReference>
<evidence type="ECO:0000259" key="10">
    <source>
        <dbReference type="Pfam" id="PF07687"/>
    </source>
</evidence>
<evidence type="ECO:0000256" key="8">
    <source>
        <dbReference type="PIRSR" id="PIRSR037215-1"/>
    </source>
</evidence>
<keyword evidence="5 9" id="KW-0862">Zinc</keyword>
<dbReference type="Gene3D" id="3.30.70.360">
    <property type="match status" value="1"/>
</dbReference>
<dbReference type="PROSITE" id="PS00758">
    <property type="entry name" value="ARGE_DAPE_CPG2_1"/>
    <property type="match status" value="1"/>
</dbReference>
<dbReference type="Gene3D" id="3.40.630.10">
    <property type="entry name" value="Zn peptidases"/>
    <property type="match status" value="1"/>
</dbReference>
<sequence>MNQCRFATELEERLLRYTAIDSQSDAASATTPSTPTQFDMLNLLLAELSGIGAKDVTLTGYGTVLATIPGTVAGPTLAFLAHVDTAQQYYASGVKPRVVRNYKGGVITFPDDPALTLSPAHNAYLGTKLGDDIVTASGTTLLGADDKAGVAIIMTMAQHLLSTPGLDHPPIRIAFTPDEEIGRGVHPSLPADLAADFGYTLDGGESGRIDYDSFSGDTAEITVTGVSVHPGKAKGKLVSAITLSSKIIAALPQATMTPDLTELHEGFIHATEMTGDASEMKIKLILRDFELAGLREKVDIVQKVCDAVQATEPRATISVNIRKNYRNMRYVLDNDMTPINLARQAMKTLGITPTSEPLRGGTDGSRLTELGLPAPNLFTGMQEIHGPLEWISVQDMNAAAEVCVAIAMAAGASGDHV</sequence>
<dbReference type="InterPro" id="IPR002933">
    <property type="entry name" value="Peptidase_M20"/>
</dbReference>
<dbReference type="PANTHER" id="PTHR42994:SF1">
    <property type="entry name" value="PEPTIDASE T"/>
    <property type="match status" value="1"/>
</dbReference>
<evidence type="ECO:0000256" key="9">
    <source>
        <dbReference type="PIRSR" id="PIRSR037215-2"/>
    </source>
</evidence>
<comment type="caution">
    <text evidence="11">The sequence shown here is derived from an EMBL/GenBank/DDBJ whole genome shotgun (WGS) entry which is preliminary data.</text>
</comment>
<evidence type="ECO:0000313" key="11">
    <source>
        <dbReference type="EMBL" id="TCS59614.1"/>
    </source>
</evidence>
<dbReference type="GO" id="GO:0006508">
    <property type="term" value="P:proteolysis"/>
    <property type="evidence" value="ECO:0007669"/>
    <property type="project" value="UniProtKB-UniRule"/>
</dbReference>
<dbReference type="AlphaFoldDB" id="A0A4R3J3D6"/>
<feature type="binding site" evidence="9">
    <location>
        <position position="202"/>
    </location>
    <ligand>
        <name>Zn(2+)</name>
        <dbReference type="ChEBI" id="CHEBI:29105"/>
        <label>1</label>
    </ligand>
</feature>
<keyword evidence="3 9" id="KW-0479">Metal-binding</keyword>
<comment type="cofactor">
    <cofactor evidence="9">
        <name>Zn(2+)</name>
        <dbReference type="ChEBI" id="CHEBI:29105"/>
    </cofactor>
    <text evidence="9">Binds 2 Zn(2+) ions per subunit.</text>
</comment>
<feature type="binding site" evidence="9">
    <location>
        <position position="385"/>
    </location>
    <ligand>
        <name>Zn(2+)</name>
        <dbReference type="ChEBI" id="CHEBI:29105"/>
        <label>2</label>
    </ligand>
</feature>
<dbReference type="PIRSF" id="PIRSF037215">
    <property type="entry name" value="Peptidase_M20B"/>
    <property type="match status" value="1"/>
</dbReference>
<comment type="similarity">
    <text evidence="1">Belongs to the peptidase M20B family.</text>
</comment>
<keyword evidence="12" id="KW-1185">Reference proteome</keyword>
<dbReference type="GO" id="GO:0006518">
    <property type="term" value="P:peptide metabolic process"/>
    <property type="evidence" value="ECO:0007669"/>
    <property type="project" value="InterPro"/>
</dbReference>
<dbReference type="InterPro" id="IPR036264">
    <property type="entry name" value="Bact_exopeptidase_dim_dom"/>
</dbReference>
<feature type="binding site" evidence="9">
    <location>
        <position position="82"/>
    </location>
    <ligand>
        <name>Zn(2+)</name>
        <dbReference type="ChEBI" id="CHEBI:29105"/>
        <label>1</label>
    </ligand>
</feature>
<dbReference type="GO" id="GO:0045148">
    <property type="term" value="F:tripeptide aminopeptidase activity"/>
    <property type="evidence" value="ECO:0007669"/>
    <property type="project" value="UniProtKB-UniRule"/>
</dbReference>
<feature type="binding site" evidence="9">
    <location>
        <position position="180"/>
    </location>
    <ligand>
        <name>Zn(2+)</name>
        <dbReference type="ChEBI" id="CHEBI:29105"/>
        <label>2</label>
    </ligand>
</feature>
<feature type="domain" description="Peptidase M20 dimerisation" evidence="10">
    <location>
        <begin position="218"/>
        <end position="303"/>
    </location>
</feature>
<evidence type="ECO:0000256" key="4">
    <source>
        <dbReference type="ARBA" id="ARBA00022801"/>
    </source>
</evidence>
<dbReference type="NCBIfam" id="NF003976">
    <property type="entry name" value="PRK05469.1"/>
    <property type="match status" value="1"/>
</dbReference>
<dbReference type="NCBIfam" id="TIGR01882">
    <property type="entry name" value="peptidase-T"/>
    <property type="match status" value="1"/>
</dbReference>
<accession>A0A4R3J3D6</accession>
<evidence type="ECO:0000313" key="12">
    <source>
        <dbReference type="Proteomes" id="UP000295696"/>
    </source>
</evidence>
<protein>
    <recommendedName>
        <fullName evidence="7">Peptidase T</fullName>
        <ecNumber evidence="7">3.4.11.4</ecNumber>
    </recommendedName>
</protein>
<dbReference type="GO" id="GO:0008237">
    <property type="term" value="F:metallopeptidase activity"/>
    <property type="evidence" value="ECO:0007669"/>
    <property type="project" value="UniProtKB-KW"/>
</dbReference>
<dbReference type="EMBL" id="SLZU01000021">
    <property type="protein sequence ID" value="TCS59614.1"/>
    <property type="molecule type" value="Genomic_DNA"/>
</dbReference>
<dbReference type="PROSITE" id="PS00759">
    <property type="entry name" value="ARGE_DAPE_CPG2_2"/>
    <property type="match status" value="1"/>
</dbReference>
<evidence type="ECO:0000256" key="6">
    <source>
        <dbReference type="ARBA" id="ARBA00023049"/>
    </source>
</evidence>
<evidence type="ECO:0000256" key="2">
    <source>
        <dbReference type="ARBA" id="ARBA00022670"/>
    </source>
</evidence>